<proteinExistence type="predicted"/>
<dbReference type="PaxDb" id="2903-EOD14946"/>
<dbReference type="GO" id="GO:0005886">
    <property type="term" value="C:plasma membrane"/>
    <property type="evidence" value="ECO:0007669"/>
    <property type="project" value="TreeGrafter"/>
</dbReference>
<name>A0A0D3IUL1_EMIH1</name>
<dbReference type="GeneID" id="17260791"/>
<sequence>MLPASTKAVGSKVRWKIAVRSLQANAEAAGQEGREDEQAALGCITHLRAFLIVWCLIQGWCLLGAATFAACEQPHAELQLQRRAIKQGRFEAIVARYGLNDTVVDDLREWFQDFEDLGGGWTPNTWDFYNSYLFCLTITAFNGLWYFEPATSGGKLALVLWGAPALVIGVMGGMVMARVLYLALFNHLRVWSCFTPVGSMWERARLCEASFSKWRDQVHFTCKYLLLILLLILTIHVPLTFYLIDNAVENDKDPGDDFKRNSLGENLYFSFQWVTTIGVGEFRLDAIFGSTRLASVLVVQVLILVLWVALGSAFRLFDFMGEKGALLLGLSHIVGADEEEETEVGLHEEDFSPKRPAGEEGRSKARWEGVRGLVDSASPR</sequence>
<feature type="compositionally biased region" description="Basic and acidic residues" evidence="5">
    <location>
        <begin position="344"/>
        <end position="369"/>
    </location>
</feature>
<dbReference type="Gene3D" id="1.10.287.70">
    <property type="match status" value="1"/>
</dbReference>
<evidence type="ECO:0000256" key="6">
    <source>
        <dbReference type="SAM" id="Phobius"/>
    </source>
</evidence>
<evidence type="ECO:0000256" key="1">
    <source>
        <dbReference type="ARBA" id="ARBA00004141"/>
    </source>
</evidence>
<accession>A0A0D3IUL1</accession>
<comment type="subcellular location">
    <subcellularLocation>
        <location evidence="1">Membrane</location>
        <topology evidence="1">Multi-pass membrane protein</topology>
    </subcellularLocation>
</comment>
<reference evidence="8" key="1">
    <citation type="journal article" date="2013" name="Nature">
        <title>Pan genome of the phytoplankton Emiliania underpins its global distribution.</title>
        <authorList>
            <person name="Read B.A."/>
            <person name="Kegel J."/>
            <person name="Klute M.J."/>
            <person name="Kuo A."/>
            <person name="Lefebvre S.C."/>
            <person name="Maumus F."/>
            <person name="Mayer C."/>
            <person name="Miller J."/>
            <person name="Monier A."/>
            <person name="Salamov A."/>
            <person name="Young J."/>
            <person name="Aguilar M."/>
            <person name="Claverie J.M."/>
            <person name="Frickenhaus S."/>
            <person name="Gonzalez K."/>
            <person name="Herman E.K."/>
            <person name="Lin Y.C."/>
            <person name="Napier J."/>
            <person name="Ogata H."/>
            <person name="Sarno A.F."/>
            <person name="Shmutz J."/>
            <person name="Schroeder D."/>
            <person name="de Vargas C."/>
            <person name="Verret F."/>
            <person name="von Dassow P."/>
            <person name="Valentin K."/>
            <person name="Van de Peer Y."/>
            <person name="Wheeler G."/>
            <person name="Dacks J.B."/>
            <person name="Delwiche C.F."/>
            <person name="Dyhrman S.T."/>
            <person name="Glockner G."/>
            <person name="John U."/>
            <person name="Richards T."/>
            <person name="Worden A.Z."/>
            <person name="Zhang X."/>
            <person name="Grigoriev I.V."/>
            <person name="Allen A.E."/>
            <person name="Bidle K."/>
            <person name="Borodovsky M."/>
            <person name="Bowler C."/>
            <person name="Brownlee C."/>
            <person name="Cock J.M."/>
            <person name="Elias M."/>
            <person name="Gladyshev V.N."/>
            <person name="Groth M."/>
            <person name="Guda C."/>
            <person name="Hadaegh A."/>
            <person name="Iglesias-Rodriguez M.D."/>
            <person name="Jenkins J."/>
            <person name="Jones B.M."/>
            <person name="Lawson T."/>
            <person name="Leese F."/>
            <person name="Lindquist E."/>
            <person name="Lobanov A."/>
            <person name="Lomsadze A."/>
            <person name="Malik S.B."/>
            <person name="Marsh M.E."/>
            <person name="Mackinder L."/>
            <person name="Mock T."/>
            <person name="Mueller-Roeber B."/>
            <person name="Pagarete A."/>
            <person name="Parker M."/>
            <person name="Probert I."/>
            <person name="Quesneville H."/>
            <person name="Raines C."/>
            <person name="Rensing S.A."/>
            <person name="Riano-Pachon D.M."/>
            <person name="Richier S."/>
            <person name="Rokitta S."/>
            <person name="Shiraiwa Y."/>
            <person name="Soanes D.M."/>
            <person name="van der Giezen M."/>
            <person name="Wahlund T.M."/>
            <person name="Williams B."/>
            <person name="Wilson W."/>
            <person name="Wolfe G."/>
            <person name="Wurch L.L."/>
        </authorList>
    </citation>
    <scope>NUCLEOTIDE SEQUENCE</scope>
</reference>
<feature type="transmembrane region" description="Helical" evidence="6">
    <location>
        <begin position="129"/>
        <end position="147"/>
    </location>
</feature>
<dbReference type="RefSeq" id="XP_005767375.1">
    <property type="nucleotide sequence ID" value="XM_005767318.1"/>
</dbReference>
<dbReference type="PANTHER" id="PTHR11003:SF345">
    <property type="entry name" value="TWIK FAMILY OF POTASSIUM CHANNELS PROTEIN 18"/>
    <property type="match status" value="1"/>
</dbReference>
<keyword evidence="8" id="KW-1185">Reference proteome</keyword>
<reference evidence="7" key="2">
    <citation type="submission" date="2024-10" db="UniProtKB">
        <authorList>
            <consortium name="EnsemblProtists"/>
        </authorList>
    </citation>
    <scope>IDENTIFICATION</scope>
</reference>
<dbReference type="GO" id="GO:0015271">
    <property type="term" value="F:outward rectifier potassium channel activity"/>
    <property type="evidence" value="ECO:0007669"/>
    <property type="project" value="TreeGrafter"/>
</dbReference>
<keyword evidence="4 6" id="KW-0472">Membrane</keyword>
<dbReference type="PANTHER" id="PTHR11003">
    <property type="entry name" value="POTASSIUM CHANNEL, SUBFAMILY K"/>
    <property type="match status" value="1"/>
</dbReference>
<feature type="transmembrane region" description="Helical" evidence="6">
    <location>
        <begin position="159"/>
        <end position="181"/>
    </location>
</feature>
<protein>
    <recommendedName>
        <fullName evidence="9">Potassium channel domain-containing protein</fullName>
    </recommendedName>
</protein>
<dbReference type="GO" id="GO:0022841">
    <property type="term" value="F:potassium ion leak channel activity"/>
    <property type="evidence" value="ECO:0007669"/>
    <property type="project" value="TreeGrafter"/>
</dbReference>
<evidence type="ECO:0000256" key="2">
    <source>
        <dbReference type="ARBA" id="ARBA00022692"/>
    </source>
</evidence>
<evidence type="ECO:0000256" key="4">
    <source>
        <dbReference type="ARBA" id="ARBA00023136"/>
    </source>
</evidence>
<evidence type="ECO:0000256" key="5">
    <source>
        <dbReference type="SAM" id="MobiDB-lite"/>
    </source>
</evidence>
<dbReference type="SUPFAM" id="SSF81324">
    <property type="entry name" value="Voltage-gated potassium channels"/>
    <property type="match status" value="1"/>
</dbReference>
<evidence type="ECO:0000313" key="8">
    <source>
        <dbReference type="Proteomes" id="UP000013827"/>
    </source>
</evidence>
<dbReference type="InterPro" id="IPR003280">
    <property type="entry name" value="2pore_dom_K_chnl"/>
</dbReference>
<organism evidence="7 8">
    <name type="scientific">Emiliania huxleyi (strain CCMP1516)</name>
    <dbReference type="NCBI Taxonomy" id="280463"/>
    <lineage>
        <taxon>Eukaryota</taxon>
        <taxon>Haptista</taxon>
        <taxon>Haptophyta</taxon>
        <taxon>Prymnesiophyceae</taxon>
        <taxon>Isochrysidales</taxon>
        <taxon>Noelaerhabdaceae</taxon>
        <taxon>Emiliania</taxon>
    </lineage>
</organism>
<feature type="transmembrane region" description="Helical" evidence="6">
    <location>
        <begin position="224"/>
        <end position="244"/>
    </location>
</feature>
<dbReference type="HOGENOM" id="CLU_728496_0_0_1"/>
<evidence type="ECO:0000256" key="3">
    <source>
        <dbReference type="ARBA" id="ARBA00022989"/>
    </source>
</evidence>
<dbReference type="GO" id="GO:0030322">
    <property type="term" value="P:stabilization of membrane potential"/>
    <property type="evidence" value="ECO:0007669"/>
    <property type="project" value="TreeGrafter"/>
</dbReference>
<dbReference type="KEGG" id="ehx:EMIHUDRAFT_197627"/>
<evidence type="ECO:0008006" key="9">
    <source>
        <dbReference type="Google" id="ProtNLM"/>
    </source>
</evidence>
<keyword evidence="2 6" id="KW-0812">Transmembrane</keyword>
<evidence type="ECO:0000313" key="7">
    <source>
        <dbReference type="EnsemblProtists" id="EOD14946"/>
    </source>
</evidence>
<dbReference type="Proteomes" id="UP000013827">
    <property type="component" value="Unassembled WGS sequence"/>
</dbReference>
<feature type="transmembrane region" description="Helical" evidence="6">
    <location>
        <begin position="293"/>
        <end position="317"/>
    </location>
</feature>
<feature type="region of interest" description="Disordered" evidence="5">
    <location>
        <begin position="340"/>
        <end position="380"/>
    </location>
</feature>
<dbReference type="AlphaFoldDB" id="A0A0D3IUL1"/>
<dbReference type="EnsemblProtists" id="EOD14946">
    <property type="protein sequence ID" value="EOD14946"/>
    <property type="gene ID" value="EMIHUDRAFT_197627"/>
</dbReference>
<keyword evidence="3 6" id="KW-1133">Transmembrane helix</keyword>